<keyword evidence="3" id="KW-0813">Transport</keyword>
<evidence type="ECO:0000256" key="9">
    <source>
        <dbReference type="SAM" id="SignalP"/>
    </source>
</evidence>
<feature type="coiled-coil region" evidence="8">
    <location>
        <begin position="219"/>
        <end position="248"/>
    </location>
</feature>
<comment type="similarity">
    <text evidence="2">Belongs to the outer membrane factor (OMF) (TC 1.B.17) family.</text>
</comment>
<feature type="signal peptide" evidence="9">
    <location>
        <begin position="1"/>
        <end position="27"/>
    </location>
</feature>
<dbReference type="PANTHER" id="PTHR30026">
    <property type="entry name" value="OUTER MEMBRANE PROTEIN TOLC"/>
    <property type="match status" value="1"/>
</dbReference>
<proteinExistence type="inferred from homology"/>
<keyword evidence="11" id="KW-1185">Reference proteome</keyword>
<comment type="subcellular location">
    <subcellularLocation>
        <location evidence="1">Cell outer membrane</location>
    </subcellularLocation>
</comment>
<name>A0A0C1Y2T3_9BURK</name>
<keyword evidence="9" id="KW-0732">Signal</keyword>
<organism evidence="10 11">
    <name type="scientific">Noviherbaspirillum autotrophicum</name>
    <dbReference type="NCBI Taxonomy" id="709839"/>
    <lineage>
        <taxon>Bacteria</taxon>
        <taxon>Pseudomonadati</taxon>
        <taxon>Pseudomonadota</taxon>
        <taxon>Betaproteobacteria</taxon>
        <taxon>Burkholderiales</taxon>
        <taxon>Oxalobacteraceae</taxon>
        <taxon>Noviherbaspirillum</taxon>
    </lineage>
</organism>
<reference evidence="10 11" key="1">
    <citation type="submission" date="2014-12" db="EMBL/GenBank/DDBJ databases">
        <title>Denitrispirillum autotrophicum gen. nov., sp. nov., Denitrifying, Facultatively Autotrophic Bacteria Isolated from Rice Paddy Soil.</title>
        <authorList>
            <person name="Ishii S."/>
            <person name="Ashida N."/>
            <person name="Ohno H."/>
            <person name="Otsuka S."/>
            <person name="Yokota A."/>
            <person name="Senoo K."/>
        </authorList>
    </citation>
    <scope>NUCLEOTIDE SEQUENCE [LARGE SCALE GENOMIC DNA]</scope>
    <source>
        <strain evidence="10 11">TSA66</strain>
    </source>
</reference>
<dbReference type="OrthoDB" id="187483at2"/>
<dbReference type="Pfam" id="PF02321">
    <property type="entry name" value="OEP"/>
    <property type="match status" value="2"/>
</dbReference>
<dbReference type="InterPro" id="IPR003423">
    <property type="entry name" value="OMP_efflux"/>
</dbReference>
<dbReference type="GO" id="GO:0015288">
    <property type="term" value="F:porin activity"/>
    <property type="evidence" value="ECO:0007669"/>
    <property type="project" value="TreeGrafter"/>
</dbReference>
<evidence type="ECO:0000256" key="3">
    <source>
        <dbReference type="ARBA" id="ARBA00022448"/>
    </source>
</evidence>
<evidence type="ECO:0000313" key="11">
    <source>
        <dbReference type="Proteomes" id="UP000031572"/>
    </source>
</evidence>
<keyword evidence="6" id="KW-0472">Membrane</keyword>
<evidence type="ECO:0000256" key="1">
    <source>
        <dbReference type="ARBA" id="ARBA00004442"/>
    </source>
</evidence>
<dbReference type="SUPFAM" id="SSF56954">
    <property type="entry name" value="Outer membrane efflux proteins (OEP)"/>
    <property type="match status" value="1"/>
</dbReference>
<dbReference type="Proteomes" id="UP000031572">
    <property type="component" value="Unassembled WGS sequence"/>
</dbReference>
<keyword evidence="8" id="KW-0175">Coiled coil</keyword>
<dbReference type="STRING" id="709839.TSA66_12020"/>
<gene>
    <name evidence="10" type="ORF">TSA66_12020</name>
</gene>
<dbReference type="PROSITE" id="PS51257">
    <property type="entry name" value="PROKAR_LIPOPROTEIN"/>
    <property type="match status" value="1"/>
</dbReference>
<dbReference type="RefSeq" id="WP_040040205.1">
    <property type="nucleotide sequence ID" value="NZ_JWJG01000028.1"/>
</dbReference>
<dbReference type="GO" id="GO:0015562">
    <property type="term" value="F:efflux transmembrane transporter activity"/>
    <property type="evidence" value="ECO:0007669"/>
    <property type="project" value="InterPro"/>
</dbReference>
<evidence type="ECO:0000256" key="7">
    <source>
        <dbReference type="ARBA" id="ARBA00023237"/>
    </source>
</evidence>
<evidence type="ECO:0000256" key="5">
    <source>
        <dbReference type="ARBA" id="ARBA00022692"/>
    </source>
</evidence>
<comment type="caution">
    <text evidence="10">The sequence shown here is derived from an EMBL/GenBank/DDBJ whole genome shotgun (WGS) entry which is preliminary data.</text>
</comment>
<keyword evidence="7" id="KW-0998">Cell outer membrane</keyword>
<keyword evidence="5" id="KW-0812">Transmembrane</keyword>
<evidence type="ECO:0000313" key="10">
    <source>
        <dbReference type="EMBL" id="KIF81378.1"/>
    </source>
</evidence>
<feature type="chain" id="PRO_5002160407" evidence="9">
    <location>
        <begin position="28"/>
        <end position="469"/>
    </location>
</feature>
<protein>
    <submittedName>
        <fullName evidence="10">Transporter</fullName>
    </submittedName>
</protein>
<dbReference type="Gene3D" id="1.20.1600.10">
    <property type="entry name" value="Outer membrane efflux proteins (OEP)"/>
    <property type="match status" value="1"/>
</dbReference>
<evidence type="ECO:0000256" key="8">
    <source>
        <dbReference type="SAM" id="Coils"/>
    </source>
</evidence>
<accession>A0A0C1Y2T3</accession>
<dbReference type="GO" id="GO:0009279">
    <property type="term" value="C:cell outer membrane"/>
    <property type="evidence" value="ECO:0007669"/>
    <property type="project" value="UniProtKB-SubCell"/>
</dbReference>
<sequence length="469" mass="50416">MRTRPVSVARALSAGVFAALACGHALAEPISFDAAWERVRVVSDKLGAAQAAVESSNLKSKAVQGLGGPVISLSAAALAYNANLSVDLDPVNRRLTQVEQHLPVPLQNLPIPLPLPQLPSRYTFNQHDTLTTSTVSAVWPIYAGGIGNATRGFVKAQGYEAQAELSQAAHELASQLAQRYFGAQLALKAADLRQAAFKDIEQHDAAAEKMLKAGVISRVERLQARTALEEARRNAAKARSDADLTSAALARMLKSAAPVTPGTPLFAITQPLDPVDHYIQIALRNHPGLEKVAARKAQALSLHEGDEALRRPQVFAFGQSELKTSDATWVAGVGVRWTLFDSLDRKALSAASLEKVRQAELTDAQARSDIALLVEKNWRAAEQARVNFVSLGPSAELAQELLKLRSAGSREGTSTMLELIDAEINLSKVQTERAQSAYEYVVALAGLLESCGLSDEMPQYIARADVRID</sequence>
<dbReference type="GO" id="GO:1990281">
    <property type="term" value="C:efflux pump complex"/>
    <property type="evidence" value="ECO:0007669"/>
    <property type="project" value="TreeGrafter"/>
</dbReference>
<dbReference type="InterPro" id="IPR051906">
    <property type="entry name" value="TolC-like"/>
</dbReference>
<evidence type="ECO:0000256" key="2">
    <source>
        <dbReference type="ARBA" id="ARBA00007613"/>
    </source>
</evidence>
<keyword evidence="4" id="KW-1134">Transmembrane beta strand</keyword>
<evidence type="ECO:0000256" key="4">
    <source>
        <dbReference type="ARBA" id="ARBA00022452"/>
    </source>
</evidence>
<dbReference type="PANTHER" id="PTHR30026:SF5">
    <property type="entry name" value="ABC-TYPE EFFLUX SYSTEM SECRETIN COMPONENT"/>
    <property type="match status" value="1"/>
</dbReference>
<evidence type="ECO:0000256" key="6">
    <source>
        <dbReference type="ARBA" id="ARBA00023136"/>
    </source>
</evidence>
<dbReference type="AlphaFoldDB" id="A0A0C1Y2T3"/>
<dbReference type="EMBL" id="JWJG01000028">
    <property type="protein sequence ID" value="KIF81378.1"/>
    <property type="molecule type" value="Genomic_DNA"/>
</dbReference>